<accession>A0AAD9ZQ44</accession>
<dbReference type="AlphaFoldDB" id="A0AAD9ZQ44"/>
<reference evidence="1" key="1">
    <citation type="journal article" date="2023" name="Plant J.">
        <title>Genome sequences and population genomics provide insights into the demographic history, inbreeding, and mutation load of two 'living fossil' tree species of Dipteronia.</title>
        <authorList>
            <person name="Feng Y."/>
            <person name="Comes H.P."/>
            <person name="Chen J."/>
            <person name="Zhu S."/>
            <person name="Lu R."/>
            <person name="Zhang X."/>
            <person name="Li P."/>
            <person name="Qiu J."/>
            <person name="Olsen K.M."/>
            <person name="Qiu Y."/>
        </authorList>
    </citation>
    <scope>NUCLEOTIDE SEQUENCE</scope>
    <source>
        <strain evidence="1">NBL</strain>
    </source>
</reference>
<sequence length="284" mass="33082">MRVARSNIKRWAVSKVKDVVTTKEMENRLAKIDSQAAGNGWSDVLRKERLGILTELWKALRIEEQRWRQRSRVKCLLEGDKNTTFFHFVAGGRKRRNYIDNISFDGVLKTKLEEIRSGVGDFFEDHYRNVPWSRPKIRNLPVKKLSRSECESLEEKFSKEEVWVALSSCDGNKAPGPDSFNLNFIKENWSAISDDFMVYMEDFHQDGSIVKDLNKTFIALIPKCVKPMTMKDFRPISLVGSFYKVLANRMRKIINSVIEETQMAFVKSRQILDSFVIVEEIIHH</sequence>
<dbReference type="EMBL" id="JANJYJ010000009">
    <property type="protein sequence ID" value="KAK3188492.1"/>
    <property type="molecule type" value="Genomic_DNA"/>
</dbReference>
<dbReference type="PANTHER" id="PTHR46890:SF50">
    <property type="entry name" value="RNA-DIRECTED DNA POLYMERASE, EUKARYOTA, REVERSE TRANSCRIPTASE ZINC-BINDING DOMAIN PROTEIN-RELATED"/>
    <property type="match status" value="1"/>
</dbReference>
<dbReference type="PANTHER" id="PTHR46890">
    <property type="entry name" value="NON-LTR RETROLELEMENT REVERSE TRANSCRIPTASE-LIKE PROTEIN-RELATED"/>
    <property type="match status" value="1"/>
</dbReference>
<keyword evidence="2" id="KW-1185">Reference proteome</keyword>
<evidence type="ECO:0000313" key="1">
    <source>
        <dbReference type="EMBL" id="KAK3188492.1"/>
    </source>
</evidence>
<evidence type="ECO:0000313" key="2">
    <source>
        <dbReference type="Proteomes" id="UP001281410"/>
    </source>
</evidence>
<organism evidence="1 2">
    <name type="scientific">Dipteronia sinensis</name>
    <dbReference type="NCBI Taxonomy" id="43782"/>
    <lineage>
        <taxon>Eukaryota</taxon>
        <taxon>Viridiplantae</taxon>
        <taxon>Streptophyta</taxon>
        <taxon>Embryophyta</taxon>
        <taxon>Tracheophyta</taxon>
        <taxon>Spermatophyta</taxon>
        <taxon>Magnoliopsida</taxon>
        <taxon>eudicotyledons</taxon>
        <taxon>Gunneridae</taxon>
        <taxon>Pentapetalae</taxon>
        <taxon>rosids</taxon>
        <taxon>malvids</taxon>
        <taxon>Sapindales</taxon>
        <taxon>Sapindaceae</taxon>
        <taxon>Hippocastanoideae</taxon>
        <taxon>Acereae</taxon>
        <taxon>Dipteronia</taxon>
    </lineage>
</organism>
<comment type="caution">
    <text evidence="1">The sequence shown here is derived from an EMBL/GenBank/DDBJ whole genome shotgun (WGS) entry which is preliminary data.</text>
</comment>
<proteinExistence type="predicted"/>
<dbReference type="Proteomes" id="UP001281410">
    <property type="component" value="Unassembled WGS sequence"/>
</dbReference>
<evidence type="ECO:0008006" key="3">
    <source>
        <dbReference type="Google" id="ProtNLM"/>
    </source>
</evidence>
<gene>
    <name evidence="1" type="ORF">Dsin_028053</name>
</gene>
<dbReference type="InterPro" id="IPR052343">
    <property type="entry name" value="Retrotransposon-Effector_Assoc"/>
</dbReference>
<protein>
    <recommendedName>
        <fullName evidence="3">Reverse transcriptase domain-containing protein</fullName>
    </recommendedName>
</protein>
<name>A0AAD9ZQ44_9ROSI</name>